<keyword evidence="1" id="KW-0808">Transferase</keyword>
<dbReference type="GO" id="GO:0016301">
    <property type="term" value="F:kinase activity"/>
    <property type="evidence" value="ECO:0007669"/>
    <property type="project" value="UniProtKB-KW"/>
</dbReference>
<evidence type="ECO:0000313" key="1">
    <source>
        <dbReference type="EMBL" id="SDB81134.1"/>
    </source>
</evidence>
<name>A0A1G6GGQ8_9ACTN</name>
<dbReference type="AlphaFoldDB" id="A0A1G6GGQ8"/>
<protein>
    <submittedName>
        <fullName evidence="1">Cytidylate kinase</fullName>
    </submittedName>
</protein>
<dbReference type="EMBL" id="FMYF01000003">
    <property type="protein sequence ID" value="SDB81134.1"/>
    <property type="molecule type" value="Genomic_DNA"/>
</dbReference>
<sequence length="194" mass="20887">MWEQYGAGLEEVAQLVAQQLGLPVTGQAFSSEDIEAQAAEDDANHGILDRLAAIVGAGHNVMSVPKSADVTEARDQATMIAQNRELVLGLAARGGVILGHDATKILAGRAHTLHVKLVGPVEDRIAWAATQHGIGLELARMRQEREDRIRPEMSQQFNRWDPRGTDYFDLIVNTTTFGVQGAAALIAQGARMVG</sequence>
<accession>A0A1G6GGQ8</accession>
<keyword evidence="2" id="KW-1185">Reference proteome</keyword>
<gene>
    <name evidence="1" type="ORF">GA0111570_103218</name>
</gene>
<evidence type="ECO:0000313" key="2">
    <source>
        <dbReference type="Proteomes" id="UP000199086"/>
    </source>
</evidence>
<reference evidence="1 2" key="1">
    <citation type="submission" date="2016-06" db="EMBL/GenBank/DDBJ databases">
        <authorList>
            <person name="Olsen C.W."/>
            <person name="Carey S."/>
            <person name="Hinshaw L."/>
            <person name="Karasin A.I."/>
        </authorList>
    </citation>
    <scope>NUCLEOTIDE SEQUENCE [LARGE SCALE GENOMIC DNA]</scope>
    <source>
        <strain evidence="1 2">LZ-22</strain>
    </source>
</reference>
<dbReference type="Gene3D" id="3.40.50.300">
    <property type="entry name" value="P-loop containing nucleotide triphosphate hydrolases"/>
    <property type="match status" value="1"/>
</dbReference>
<organism evidence="1 2">
    <name type="scientific">Raineyella antarctica</name>
    <dbReference type="NCBI Taxonomy" id="1577474"/>
    <lineage>
        <taxon>Bacteria</taxon>
        <taxon>Bacillati</taxon>
        <taxon>Actinomycetota</taxon>
        <taxon>Actinomycetes</taxon>
        <taxon>Propionibacteriales</taxon>
        <taxon>Propionibacteriaceae</taxon>
        <taxon>Raineyella</taxon>
    </lineage>
</organism>
<dbReference type="STRING" id="1577474.GA0111570_103218"/>
<dbReference type="InterPro" id="IPR027417">
    <property type="entry name" value="P-loop_NTPase"/>
</dbReference>
<dbReference type="Pfam" id="PF13189">
    <property type="entry name" value="Cytidylate_kin2"/>
    <property type="match status" value="1"/>
</dbReference>
<dbReference type="Proteomes" id="UP000199086">
    <property type="component" value="Unassembled WGS sequence"/>
</dbReference>
<proteinExistence type="predicted"/>
<keyword evidence="1" id="KW-0418">Kinase</keyword>